<evidence type="ECO:0000313" key="2">
    <source>
        <dbReference type="Proteomes" id="UP000054144"/>
    </source>
</evidence>
<dbReference type="AlphaFoldDB" id="A0A0D6ZZ68"/>
<proteinExistence type="predicted"/>
<gene>
    <name evidence="1" type="ORF">FISHEDRAFT_78778</name>
</gene>
<evidence type="ECO:0000313" key="1">
    <source>
        <dbReference type="EMBL" id="KIY43122.1"/>
    </source>
</evidence>
<accession>A0A0D6ZZ68</accession>
<dbReference type="OrthoDB" id="2953449at2759"/>
<reference evidence="1 2" key="1">
    <citation type="journal article" date="2015" name="Fungal Genet. Biol.">
        <title>Evolution of novel wood decay mechanisms in Agaricales revealed by the genome sequences of Fistulina hepatica and Cylindrobasidium torrendii.</title>
        <authorList>
            <person name="Floudas D."/>
            <person name="Held B.W."/>
            <person name="Riley R."/>
            <person name="Nagy L.G."/>
            <person name="Koehler G."/>
            <person name="Ransdell A.S."/>
            <person name="Younus H."/>
            <person name="Chow J."/>
            <person name="Chiniquy J."/>
            <person name="Lipzen A."/>
            <person name="Tritt A."/>
            <person name="Sun H."/>
            <person name="Haridas S."/>
            <person name="LaButti K."/>
            <person name="Ohm R.A."/>
            <person name="Kues U."/>
            <person name="Blanchette R.A."/>
            <person name="Grigoriev I.V."/>
            <person name="Minto R.E."/>
            <person name="Hibbett D.S."/>
        </authorList>
    </citation>
    <scope>NUCLEOTIDE SEQUENCE [LARGE SCALE GENOMIC DNA]</scope>
    <source>
        <strain evidence="1 2">ATCC 64428</strain>
    </source>
</reference>
<organism evidence="1 2">
    <name type="scientific">Fistulina hepatica ATCC 64428</name>
    <dbReference type="NCBI Taxonomy" id="1128425"/>
    <lineage>
        <taxon>Eukaryota</taxon>
        <taxon>Fungi</taxon>
        <taxon>Dikarya</taxon>
        <taxon>Basidiomycota</taxon>
        <taxon>Agaricomycotina</taxon>
        <taxon>Agaricomycetes</taxon>
        <taxon>Agaricomycetidae</taxon>
        <taxon>Agaricales</taxon>
        <taxon>Fistulinaceae</taxon>
        <taxon>Fistulina</taxon>
    </lineage>
</organism>
<keyword evidence="2" id="KW-1185">Reference proteome</keyword>
<name>A0A0D6ZZ68_9AGAR</name>
<dbReference type="EMBL" id="KN882117">
    <property type="protein sequence ID" value="KIY43122.1"/>
    <property type="molecule type" value="Genomic_DNA"/>
</dbReference>
<dbReference type="Proteomes" id="UP000054144">
    <property type="component" value="Unassembled WGS sequence"/>
</dbReference>
<sequence>MAWQEQENKMIRWVLVPRSCDARVIRDLILTNSGAKVSSKRRSINEVVANGRTFYEYVFYAPEMQVPLFCTYDDGTCERFEHPYMGFPLVRTTALPTHVLFGMYWEMLLIHSMQCMRYAREHLDLVYGIHRLWSKPFPHKFYWGPARKSFLHPRSVDSYCLPDDGNQSAPCKSSRGCAFDDAGLSTCCRVTPSAFDESCSGATDDVVGTIDVVRIDAWRRRVADHILIRMPDLETPPSAIAHATLLTIWTLNYRPTPECRVGWSSDIDTSRYTSNDWAFHKLGASLWVVGGDSTRKQAQKKLRATKRARRRSLKLMTLARRRAAVAPVLLSERASDVCASPERRDSKDRVDGRVASELDVDFAISRNAKLSLDKKNVSPRTHLSHVRVSSRKRRRDFEDVTRIEPPRKRANCHW</sequence>
<protein>
    <submittedName>
        <fullName evidence="1">Uncharacterized protein</fullName>
    </submittedName>
</protein>